<name>A0AAV5GGF3_9BASI</name>
<keyword evidence="4" id="KW-1185">Reference proteome</keyword>
<evidence type="ECO:0000256" key="2">
    <source>
        <dbReference type="SAM" id="Phobius"/>
    </source>
</evidence>
<sequence length="551" mass="62491">MLDCQLDQDGNARPKRSVPRIKGFREQYEIQRLKQQEKQGPDNWVVRKFAVGLVAGIFGYSYYVYVVRLCIPMIRMEDSRLGARAQGLAYLVVFHFLFVMFIWSYVVAVWTQPGYARDVVPKTDPPQAQEEYITVAGQPYEQQQAPRHRFEAADLYRPPRRHSSRDDDVADDDEDGQGVDARGLDETLEMQERLSAAVPNADEEDRIAETAATAGAFGPAVGTVAANRSASPLPGPTTEAAAPAPRGISPAERERCQSAASTTLAGSSTRSGITFPPKAHLHKPNPADPPSSIPPTDLRRRASQSSAAPSYLHFAEPPDDYEPPKRLAVERIPRNAPVLTEQYRYDPREGIVRPYRSHRCRHCAAVVLIYNFLQYSSAYTLFLFLTLLIAQTLPLGSFPSSRPYPGADGQQLAILALSFLFLCFTGSLFAAHTRLILRNMTTIEEIGMNRMRQRERKALTSTFGFWAWRAKRETRREWDKQWGRLGREGNLWWLGSRRANWEMVMGKKKIGWFLPIPARPVHDDGLSYKPNPRFSPEGHWRPRKEWPPELR</sequence>
<evidence type="ECO:0000313" key="3">
    <source>
        <dbReference type="EMBL" id="GJN89238.1"/>
    </source>
</evidence>
<feature type="transmembrane region" description="Helical" evidence="2">
    <location>
        <begin position="410"/>
        <end position="431"/>
    </location>
</feature>
<evidence type="ECO:0008006" key="5">
    <source>
        <dbReference type="Google" id="ProtNLM"/>
    </source>
</evidence>
<organism evidence="3 4">
    <name type="scientific">Rhodotorula paludigena</name>
    <dbReference type="NCBI Taxonomy" id="86838"/>
    <lineage>
        <taxon>Eukaryota</taxon>
        <taxon>Fungi</taxon>
        <taxon>Dikarya</taxon>
        <taxon>Basidiomycota</taxon>
        <taxon>Pucciniomycotina</taxon>
        <taxon>Microbotryomycetes</taxon>
        <taxon>Sporidiobolales</taxon>
        <taxon>Sporidiobolaceae</taxon>
        <taxon>Rhodotorula</taxon>
    </lineage>
</organism>
<feature type="compositionally biased region" description="Acidic residues" evidence="1">
    <location>
        <begin position="168"/>
        <end position="177"/>
    </location>
</feature>
<evidence type="ECO:0000313" key="4">
    <source>
        <dbReference type="Proteomes" id="UP001342314"/>
    </source>
</evidence>
<dbReference type="Proteomes" id="UP001342314">
    <property type="component" value="Unassembled WGS sequence"/>
</dbReference>
<keyword evidence="2" id="KW-1133">Transmembrane helix</keyword>
<dbReference type="AlphaFoldDB" id="A0AAV5GGF3"/>
<feature type="region of interest" description="Disordered" evidence="1">
    <location>
        <begin position="227"/>
        <end position="323"/>
    </location>
</feature>
<dbReference type="EMBL" id="BQKY01000004">
    <property type="protein sequence ID" value="GJN89238.1"/>
    <property type="molecule type" value="Genomic_DNA"/>
</dbReference>
<accession>A0AAV5GGF3</accession>
<reference evidence="3 4" key="1">
    <citation type="submission" date="2021-12" db="EMBL/GenBank/DDBJ databases">
        <title>High titer production of polyol ester of fatty acids by Rhodotorula paludigena BS15 towards product separation-free biomass refinery.</title>
        <authorList>
            <person name="Mano J."/>
            <person name="Ono H."/>
            <person name="Tanaka T."/>
            <person name="Naito K."/>
            <person name="Sushida H."/>
            <person name="Ike M."/>
            <person name="Tokuyasu K."/>
            <person name="Kitaoka M."/>
        </authorList>
    </citation>
    <scope>NUCLEOTIDE SEQUENCE [LARGE SCALE GENOMIC DNA]</scope>
    <source>
        <strain evidence="3 4">BS15</strain>
    </source>
</reference>
<feature type="region of interest" description="Disordered" evidence="1">
    <location>
        <begin position="151"/>
        <end position="186"/>
    </location>
</feature>
<feature type="transmembrane region" description="Helical" evidence="2">
    <location>
        <begin position="87"/>
        <end position="108"/>
    </location>
</feature>
<feature type="compositionally biased region" description="Basic and acidic residues" evidence="1">
    <location>
        <begin position="536"/>
        <end position="551"/>
    </location>
</feature>
<proteinExistence type="predicted"/>
<keyword evidence="2" id="KW-0812">Transmembrane</keyword>
<feature type="region of interest" description="Disordered" evidence="1">
    <location>
        <begin position="527"/>
        <end position="551"/>
    </location>
</feature>
<comment type="caution">
    <text evidence="3">The sequence shown here is derived from an EMBL/GenBank/DDBJ whole genome shotgun (WGS) entry which is preliminary data.</text>
</comment>
<feature type="transmembrane region" description="Helical" evidence="2">
    <location>
        <begin position="49"/>
        <end position="67"/>
    </location>
</feature>
<feature type="compositionally biased region" description="Low complexity" evidence="1">
    <location>
        <begin position="258"/>
        <end position="271"/>
    </location>
</feature>
<evidence type="ECO:0000256" key="1">
    <source>
        <dbReference type="SAM" id="MobiDB-lite"/>
    </source>
</evidence>
<feature type="compositionally biased region" description="Low complexity" evidence="1">
    <location>
        <begin position="236"/>
        <end position="245"/>
    </location>
</feature>
<feature type="transmembrane region" description="Helical" evidence="2">
    <location>
        <begin position="363"/>
        <end position="390"/>
    </location>
</feature>
<protein>
    <recommendedName>
        <fullName evidence="5">Protein S-acyltransferase</fullName>
    </recommendedName>
</protein>
<gene>
    <name evidence="3" type="ORF">Rhopal_002217-T1</name>
</gene>
<keyword evidence="2" id="KW-0472">Membrane</keyword>